<comment type="pathway">
    <text evidence="1">Carbohydrate metabolism; D-xylose degradation.</text>
</comment>
<name>A0A9P3BZN1_ASPVI</name>
<evidence type="ECO:0000256" key="1">
    <source>
        <dbReference type="ARBA" id="ARBA00004722"/>
    </source>
</evidence>
<evidence type="ECO:0000313" key="13">
    <source>
        <dbReference type="Proteomes" id="UP000710440"/>
    </source>
</evidence>
<dbReference type="RefSeq" id="XP_043126729.1">
    <property type="nucleotide sequence ID" value="XM_043270794.1"/>
</dbReference>
<dbReference type="InterPro" id="IPR018170">
    <property type="entry name" value="Aldo/ket_reductase_CS"/>
</dbReference>
<dbReference type="InterPro" id="IPR036812">
    <property type="entry name" value="NAD(P)_OxRdtase_dom_sf"/>
</dbReference>
<accession>A0A9P3BZN1</accession>
<dbReference type="AlphaFoldDB" id="A0A9P3BZN1"/>
<evidence type="ECO:0000256" key="2">
    <source>
        <dbReference type="ARBA" id="ARBA00007905"/>
    </source>
</evidence>
<keyword evidence="6" id="KW-0520">NAD</keyword>
<dbReference type="SUPFAM" id="SSF51430">
    <property type="entry name" value="NAD(P)-linked oxidoreductase"/>
    <property type="match status" value="1"/>
</dbReference>
<reference evidence="12 13" key="1">
    <citation type="submission" date="2021-02" db="EMBL/GenBank/DDBJ databases">
        <title>Pan-genome distribution and transcriptional activeness of fungal secondary metabolism genes in Aspergillus section Fumigati.</title>
        <authorList>
            <person name="Takahashi H."/>
            <person name="Umemura M."/>
            <person name="Ninomiya A."/>
            <person name="Kusuya Y."/>
            <person name="Urayama S."/>
            <person name="Shimizu M."/>
            <person name="Watanabe A."/>
            <person name="Kamei K."/>
            <person name="Yaguchi T."/>
            <person name="Hagiwara D."/>
        </authorList>
    </citation>
    <scope>NUCLEOTIDE SEQUENCE [LARGE SCALE GENOMIC DNA]</scope>
    <source>
        <strain evidence="12 13">IFM 47045</strain>
    </source>
</reference>
<gene>
    <name evidence="12" type="ORF">Aspvir_007615</name>
</gene>
<comment type="caution">
    <text evidence="12">The sequence shown here is derived from an EMBL/GenBank/DDBJ whole genome shotgun (WGS) entry which is preliminary data.</text>
</comment>
<evidence type="ECO:0000256" key="6">
    <source>
        <dbReference type="ARBA" id="ARBA00023027"/>
    </source>
</evidence>
<organism evidence="12 13">
    <name type="scientific">Aspergillus viridinutans</name>
    <dbReference type="NCBI Taxonomy" id="75553"/>
    <lineage>
        <taxon>Eukaryota</taxon>
        <taxon>Fungi</taxon>
        <taxon>Dikarya</taxon>
        <taxon>Ascomycota</taxon>
        <taxon>Pezizomycotina</taxon>
        <taxon>Eurotiomycetes</taxon>
        <taxon>Eurotiomycetidae</taxon>
        <taxon>Eurotiales</taxon>
        <taxon>Aspergillaceae</taxon>
        <taxon>Aspergillus</taxon>
        <taxon>Aspergillus subgen. Fumigati</taxon>
    </lineage>
</organism>
<evidence type="ECO:0000256" key="8">
    <source>
        <dbReference type="ARBA" id="ARBA00047534"/>
    </source>
</evidence>
<dbReference type="PRINTS" id="PR00069">
    <property type="entry name" value="ALDKETRDTASE"/>
</dbReference>
<dbReference type="GO" id="GO:0016491">
    <property type="term" value="F:oxidoreductase activity"/>
    <property type="evidence" value="ECO:0007669"/>
    <property type="project" value="UniProtKB-KW"/>
</dbReference>
<evidence type="ECO:0000256" key="10">
    <source>
        <dbReference type="ARBA" id="ARBA00072710"/>
    </source>
</evidence>
<proteinExistence type="inferred from homology"/>
<evidence type="ECO:0000256" key="5">
    <source>
        <dbReference type="ARBA" id="ARBA00023002"/>
    </source>
</evidence>
<comment type="function">
    <text evidence="7">Catalyzes the initial reaction in the xylose utilization pathway by reducing D-xylose into xylitol. Xylose is a major component of hemicelluloses such as xylan. Most fungi utilize D-xylose via three enzymatic reactions, xylose reductase (XR), xylitol dehydrogenase (XDH), and xylulokinase, to form xylulose 5-phosphate, which enters pentose phosphate pathway.</text>
</comment>
<dbReference type="Pfam" id="PF00248">
    <property type="entry name" value="Aldo_ket_red"/>
    <property type="match status" value="1"/>
</dbReference>
<dbReference type="PROSITE" id="PS00062">
    <property type="entry name" value="ALDOKETO_REDUCTASE_2"/>
    <property type="match status" value="1"/>
</dbReference>
<evidence type="ECO:0000256" key="3">
    <source>
        <dbReference type="ARBA" id="ARBA00012845"/>
    </source>
</evidence>
<comment type="catalytic activity">
    <reaction evidence="8">
        <text>xylitol + NADP(+) = D-xylose + NADPH + H(+)</text>
        <dbReference type="Rhea" id="RHEA:27445"/>
        <dbReference type="ChEBI" id="CHEBI:15378"/>
        <dbReference type="ChEBI" id="CHEBI:17151"/>
        <dbReference type="ChEBI" id="CHEBI:53455"/>
        <dbReference type="ChEBI" id="CHEBI:57783"/>
        <dbReference type="ChEBI" id="CHEBI:58349"/>
        <dbReference type="EC" id="1.1.1.307"/>
    </reaction>
</comment>
<keyword evidence="4" id="KW-0859">Xylose metabolism</keyword>
<keyword evidence="4" id="KW-0119">Carbohydrate metabolism</keyword>
<comment type="catalytic activity">
    <reaction evidence="9">
        <text>xylitol + NAD(+) = D-xylose + NADH + H(+)</text>
        <dbReference type="Rhea" id="RHEA:27441"/>
        <dbReference type="ChEBI" id="CHEBI:15378"/>
        <dbReference type="ChEBI" id="CHEBI:17151"/>
        <dbReference type="ChEBI" id="CHEBI:53455"/>
        <dbReference type="ChEBI" id="CHEBI:57540"/>
        <dbReference type="ChEBI" id="CHEBI:57945"/>
        <dbReference type="EC" id="1.1.1.307"/>
    </reaction>
</comment>
<evidence type="ECO:0000256" key="4">
    <source>
        <dbReference type="ARBA" id="ARBA00022629"/>
    </source>
</evidence>
<dbReference type="PANTHER" id="PTHR11732">
    <property type="entry name" value="ALDO/KETO REDUCTASE"/>
    <property type="match status" value="1"/>
</dbReference>
<evidence type="ECO:0000313" key="12">
    <source>
        <dbReference type="EMBL" id="GIK03543.1"/>
    </source>
</evidence>
<keyword evidence="13" id="KW-1185">Reference proteome</keyword>
<keyword evidence="5" id="KW-0560">Oxidoreductase</keyword>
<sequence>MSLGRKFKLNSGYEIPAVGLGTWRSAPRDVEDAVATALRVGYRHIDCAAVYLNEAEVGLGWKKSGVPRKEIFLTSKLWNTHHHPSHVEEALDRTLKDLQTDYLDLYLIHWPISFTHTAETFQPVDPVTKRFRLVDIPIGDTWAALEKLVKAGKIRSIGVSNFTIEKMEELLKTAEIPPAVNQIEAHPYLLQPKLFRYLKENNILPVAYSPLGNNIFGAPRVVDDPVVIEIAKRLGKDPAGLLISWAVQRGSAVIPKSVTPARIESNFQDFIIPDAEFEALNNLDRHQRYSYPFRWGVDVFGELGAEEAERRAEEHAAKLRAGSVFHVHSDNGIETVLVPEYANELRAHHALSFGRAITLEFHSDIHGFEPFNQLASSDEIFQDAIQMKLTQNLGNMTKPLSDETSIVLEKHWSNDANWYEVALKPSILQMVAQLSSKAILGDKICRNPDWLRITVGYTVDTFLAAEDLRLWQRLLRPIVANILPSCRKFRQEQRRSKRRKS</sequence>
<evidence type="ECO:0000259" key="11">
    <source>
        <dbReference type="Pfam" id="PF00248"/>
    </source>
</evidence>
<dbReference type="PROSITE" id="PS00798">
    <property type="entry name" value="ALDOKETO_REDUCTASE_1"/>
    <property type="match status" value="1"/>
</dbReference>
<dbReference type="EC" id="1.1.1.307" evidence="3"/>
<dbReference type="OrthoDB" id="416253at2759"/>
<evidence type="ECO:0000256" key="7">
    <source>
        <dbReference type="ARBA" id="ARBA00025065"/>
    </source>
</evidence>
<comment type="similarity">
    <text evidence="2">Belongs to the aldo/keto reductase family.</text>
</comment>
<dbReference type="InterPro" id="IPR023210">
    <property type="entry name" value="NADP_OxRdtase_dom"/>
</dbReference>
<dbReference type="Proteomes" id="UP000710440">
    <property type="component" value="Unassembled WGS sequence"/>
</dbReference>
<dbReference type="FunFam" id="3.20.20.100:FF:000007">
    <property type="entry name" value="NAD(P)H-dependent D-xylose reductase xyl1"/>
    <property type="match status" value="1"/>
</dbReference>
<evidence type="ECO:0000256" key="9">
    <source>
        <dbReference type="ARBA" id="ARBA00049485"/>
    </source>
</evidence>
<dbReference type="Gene3D" id="3.20.20.100">
    <property type="entry name" value="NADP-dependent oxidoreductase domain"/>
    <property type="match status" value="1"/>
</dbReference>
<dbReference type="InterPro" id="IPR020471">
    <property type="entry name" value="AKR"/>
</dbReference>
<protein>
    <recommendedName>
        <fullName evidence="10">Probable NAD(P)H-dependent D-xylose reductase xyl1</fullName>
        <ecNumber evidence="3">1.1.1.307</ecNumber>
    </recommendedName>
</protein>
<dbReference type="GeneID" id="66935597"/>
<dbReference type="EMBL" id="BOPL01000005">
    <property type="protein sequence ID" value="GIK03543.1"/>
    <property type="molecule type" value="Genomic_DNA"/>
</dbReference>
<dbReference type="GO" id="GO:0042732">
    <property type="term" value="P:D-xylose metabolic process"/>
    <property type="evidence" value="ECO:0007669"/>
    <property type="project" value="UniProtKB-KW"/>
</dbReference>
<feature type="domain" description="NADP-dependent oxidoreductase" evidence="11">
    <location>
        <begin position="18"/>
        <end position="283"/>
    </location>
</feature>